<keyword evidence="11 13" id="KW-0249">Electron transport</keyword>
<dbReference type="PIRSF" id="PIRSF000543">
    <property type="entry name" value="NADH_UQ_42KD"/>
    <property type="match status" value="1"/>
</dbReference>
<evidence type="ECO:0000256" key="10">
    <source>
        <dbReference type="ARBA" id="ARBA00022946"/>
    </source>
</evidence>
<dbReference type="InterPro" id="IPR050566">
    <property type="entry name" value="Deoxyribonucleoside_kinase"/>
</dbReference>
<dbReference type="InterPro" id="IPR031314">
    <property type="entry name" value="DNK_dom"/>
</dbReference>
<evidence type="ECO:0000313" key="15">
    <source>
        <dbReference type="EMBL" id="KOC67947.1"/>
    </source>
</evidence>
<dbReference type="PANTHER" id="PTHR10513:SF15">
    <property type="entry name" value="NADH DEHYDROGENASE [UBIQUINONE] 1 ALPHA SUBCOMPLEX SUBUNIT 10, MITOCHONDRIAL"/>
    <property type="match status" value="1"/>
</dbReference>
<keyword evidence="8 13" id="KW-0679">Respiratory chain</keyword>
<evidence type="ECO:0000259" key="14">
    <source>
        <dbReference type="Pfam" id="PF01712"/>
    </source>
</evidence>
<protein>
    <recommendedName>
        <fullName evidence="5 13">NADH dehydrogenase [ubiquinone] 1 alpha subcomplex subunit 10, mitochondrial</fullName>
    </recommendedName>
</protein>
<evidence type="ECO:0000256" key="8">
    <source>
        <dbReference type="ARBA" id="ARBA00022660"/>
    </source>
</evidence>
<keyword evidence="9 13" id="KW-0274">FAD</keyword>
<dbReference type="SUPFAM" id="SSF52540">
    <property type="entry name" value="P-loop containing nucleoside triphosphate hydrolases"/>
    <property type="match status" value="1"/>
</dbReference>
<dbReference type="Pfam" id="PF01712">
    <property type="entry name" value="dNK"/>
    <property type="match status" value="1"/>
</dbReference>
<dbReference type="InterPro" id="IPR027417">
    <property type="entry name" value="P-loop_NTPase"/>
</dbReference>
<evidence type="ECO:0000256" key="4">
    <source>
        <dbReference type="ARBA" id="ARBA00008606"/>
    </source>
</evidence>
<organism evidence="15 16">
    <name type="scientific">Habropoda laboriosa</name>
    <dbReference type="NCBI Taxonomy" id="597456"/>
    <lineage>
        <taxon>Eukaryota</taxon>
        <taxon>Metazoa</taxon>
        <taxon>Ecdysozoa</taxon>
        <taxon>Arthropoda</taxon>
        <taxon>Hexapoda</taxon>
        <taxon>Insecta</taxon>
        <taxon>Pterygota</taxon>
        <taxon>Neoptera</taxon>
        <taxon>Endopterygota</taxon>
        <taxon>Hymenoptera</taxon>
        <taxon>Apocrita</taxon>
        <taxon>Aculeata</taxon>
        <taxon>Apoidea</taxon>
        <taxon>Anthophila</taxon>
        <taxon>Apidae</taxon>
        <taxon>Habropoda</taxon>
    </lineage>
</organism>
<dbReference type="GO" id="GO:0006120">
    <property type="term" value="P:mitochondrial electron transport, NADH to ubiquinone"/>
    <property type="evidence" value="ECO:0007669"/>
    <property type="project" value="InterPro"/>
</dbReference>
<keyword evidence="12 13" id="KW-0496">Mitochondrion</keyword>
<comment type="function">
    <text evidence="2 13">Accessory subunit of the mitochondrial membrane respiratory chain NADH dehydrogenase (Complex I), that is believed not to be involved in catalysis. Complex I functions in the transfer of electrons from NADH to the respiratory chain. The immediate electron acceptor for the enzyme is believed to be ubiquinone.</text>
</comment>
<gene>
    <name evidence="15" type="ORF">WH47_12277</name>
</gene>
<dbReference type="AlphaFoldDB" id="A0A0L7RAK7"/>
<dbReference type="PANTHER" id="PTHR10513">
    <property type="entry name" value="DEOXYNUCLEOSIDE KINASE"/>
    <property type="match status" value="1"/>
</dbReference>
<evidence type="ECO:0000313" key="16">
    <source>
        <dbReference type="Proteomes" id="UP000053825"/>
    </source>
</evidence>
<keyword evidence="6 13" id="KW-0813">Transport</keyword>
<evidence type="ECO:0000256" key="7">
    <source>
        <dbReference type="ARBA" id="ARBA00022630"/>
    </source>
</evidence>
<dbReference type="InterPro" id="IPR015828">
    <property type="entry name" value="NDUFA10"/>
</dbReference>
<feature type="domain" description="Deoxynucleoside kinase" evidence="14">
    <location>
        <begin position="80"/>
        <end position="287"/>
    </location>
</feature>
<evidence type="ECO:0000256" key="11">
    <source>
        <dbReference type="ARBA" id="ARBA00022982"/>
    </source>
</evidence>
<dbReference type="STRING" id="597456.A0A0L7RAK7"/>
<evidence type="ECO:0000256" key="2">
    <source>
        <dbReference type="ARBA" id="ARBA00003195"/>
    </source>
</evidence>
<sequence>MISMISVNILKSNGIGCLSRLCKISKSHNVTQVAFIKRLSLKVERAKPTKVYPYWRKGYTVRSLISDPLVYKYDESSKLIVVDGLPAIGKTKFCEKLAEEFGLLYMPPPTHDQIYINCYGYDFRELDSKLPSNAQSYDLKRFLKNPNHPQVPQFQLFYMLMRFEQYINAIIHILATGQGVILNRSIYSDVSFTDAMYNAGYLNKVVIQNFEIMKQHSLHNLLRPHLVIYFDALPDAVQKNIKKRGNMDEVNSKVFTTKYLSDMDKAYKEKSLTWLSKHTHILMYDWSTEGNYLDVFSDIENLDLQEDPEKNMLSDWIFENIDHVHSYMLKYQNKVNMLAHMMLPKPKMVFCEELWMNAYDNEKYSDLLDTIECEKYLPEYHPAYGDKVLFKSINSFKYSACRRTPRDLINYSEAKLPHY</sequence>
<evidence type="ECO:0000256" key="6">
    <source>
        <dbReference type="ARBA" id="ARBA00022448"/>
    </source>
</evidence>
<accession>A0A0L7RAK7</accession>
<comment type="subcellular location">
    <subcellularLocation>
        <location evidence="3 13">Mitochondrion matrix</location>
    </subcellularLocation>
</comment>
<evidence type="ECO:0000256" key="12">
    <source>
        <dbReference type="ARBA" id="ARBA00023128"/>
    </source>
</evidence>
<dbReference type="Proteomes" id="UP000053825">
    <property type="component" value="Unassembled WGS sequence"/>
</dbReference>
<reference evidence="15 16" key="1">
    <citation type="submission" date="2015-07" db="EMBL/GenBank/DDBJ databases">
        <title>The genome of Habropoda laboriosa.</title>
        <authorList>
            <person name="Pan H."/>
            <person name="Kapheim K."/>
        </authorList>
    </citation>
    <scope>NUCLEOTIDE SEQUENCE [LARGE SCALE GENOMIC DNA]</scope>
    <source>
        <strain evidence="15">0110345459</strain>
    </source>
</reference>
<evidence type="ECO:0000256" key="1">
    <source>
        <dbReference type="ARBA" id="ARBA00001974"/>
    </source>
</evidence>
<keyword evidence="7 13" id="KW-0285">Flavoprotein</keyword>
<keyword evidence="15" id="KW-0830">Ubiquinone</keyword>
<name>A0A0L7RAK7_9HYME</name>
<evidence type="ECO:0000256" key="3">
    <source>
        <dbReference type="ARBA" id="ARBA00004305"/>
    </source>
</evidence>
<evidence type="ECO:0000256" key="5">
    <source>
        <dbReference type="ARBA" id="ARBA00017279"/>
    </source>
</evidence>
<evidence type="ECO:0000256" key="13">
    <source>
        <dbReference type="PIRNR" id="PIRNR000543"/>
    </source>
</evidence>
<dbReference type="GO" id="GO:0005759">
    <property type="term" value="C:mitochondrial matrix"/>
    <property type="evidence" value="ECO:0007669"/>
    <property type="project" value="UniProtKB-SubCell"/>
</dbReference>
<dbReference type="EMBL" id="KQ414618">
    <property type="protein sequence ID" value="KOC67947.1"/>
    <property type="molecule type" value="Genomic_DNA"/>
</dbReference>
<dbReference type="Gene3D" id="3.40.50.300">
    <property type="entry name" value="P-loop containing nucleotide triphosphate hydrolases"/>
    <property type="match status" value="1"/>
</dbReference>
<keyword evidence="10" id="KW-0809">Transit peptide</keyword>
<proteinExistence type="inferred from homology"/>
<keyword evidence="16" id="KW-1185">Reference proteome</keyword>
<evidence type="ECO:0000256" key="9">
    <source>
        <dbReference type="ARBA" id="ARBA00022827"/>
    </source>
</evidence>
<comment type="cofactor">
    <cofactor evidence="1 13">
        <name>FAD</name>
        <dbReference type="ChEBI" id="CHEBI:57692"/>
    </cofactor>
</comment>
<comment type="similarity">
    <text evidence="4 13">Belongs to the complex I NDUFA10 subunit family.</text>
</comment>
<dbReference type="OrthoDB" id="17400at2759"/>